<protein>
    <submittedName>
        <fullName evidence="1">Uncharacterized protein</fullName>
    </submittedName>
</protein>
<evidence type="ECO:0000313" key="1">
    <source>
        <dbReference type="EMBL" id="QXE26127.1"/>
    </source>
</evidence>
<reference evidence="1" key="1">
    <citation type="submission" date="2017-04" db="EMBL/GenBank/DDBJ databases">
        <title>Genome deletions in a multicellular cyanobacterial endosymbiont for morphological adaptation in marine diatoms.</title>
        <authorList>
            <person name="Wang Y."/>
            <person name="Gao H."/>
            <person name="Li R."/>
            <person name="Xu X."/>
        </authorList>
    </citation>
    <scope>NUCLEOTIDE SEQUENCE</scope>
    <source>
        <strain evidence="1">FACHB 800</strain>
    </source>
</reference>
<proteinExistence type="predicted"/>
<gene>
    <name evidence="1" type="ORF">B6N60_04858</name>
</gene>
<dbReference type="Proteomes" id="UP000683511">
    <property type="component" value="Chromosome"/>
</dbReference>
<dbReference type="KEGG" id="rsin:B6N60_04858"/>
<dbReference type="AlphaFoldDB" id="A0A975Y7B2"/>
<keyword evidence="2" id="KW-1185">Reference proteome</keyword>
<sequence length="42" mass="4908">MISSHLNNGRAIQLVQTNKKIFDPILDHEFPVYQQLLGMKLR</sequence>
<evidence type="ECO:0000313" key="2">
    <source>
        <dbReference type="Proteomes" id="UP000683511"/>
    </source>
</evidence>
<accession>A0A975Y7B2</accession>
<name>A0A975Y7B2_9NOST</name>
<organism evidence="1 2">
    <name type="scientific">Richelia sinica FACHB-800</name>
    <dbReference type="NCBI Taxonomy" id="1357546"/>
    <lineage>
        <taxon>Bacteria</taxon>
        <taxon>Bacillati</taxon>
        <taxon>Cyanobacteriota</taxon>
        <taxon>Cyanophyceae</taxon>
        <taxon>Nostocales</taxon>
        <taxon>Nostocaceae</taxon>
        <taxon>Richelia</taxon>
    </lineage>
</organism>
<dbReference type="EMBL" id="CP021056">
    <property type="protein sequence ID" value="QXE26127.1"/>
    <property type="molecule type" value="Genomic_DNA"/>
</dbReference>